<dbReference type="Proteomes" id="UP001203004">
    <property type="component" value="Unassembled WGS sequence"/>
</dbReference>
<evidence type="ECO:0000313" key="2">
    <source>
        <dbReference type="EMBL" id="MCL1631981.1"/>
    </source>
</evidence>
<dbReference type="EMBL" id="JAMAST010000008">
    <property type="protein sequence ID" value="MCL1631981.1"/>
    <property type="molecule type" value="Genomic_DNA"/>
</dbReference>
<dbReference type="SUPFAM" id="SSF88697">
    <property type="entry name" value="PUA domain-like"/>
    <property type="match status" value="1"/>
</dbReference>
<reference evidence="2 3" key="1">
    <citation type="submission" date="2022-05" db="EMBL/GenBank/DDBJ databases">
        <title>Sporolactobacillus sp nov CPB3-1, isolated from tree bark (Mangifera indica L.).</title>
        <authorList>
            <person name="Phuengjayaem S."/>
            <person name="Tanasupawat S."/>
        </authorList>
    </citation>
    <scope>NUCLEOTIDE SEQUENCE [LARGE SCALE GENOMIC DNA]</scope>
    <source>
        <strain evidence="2 3">CPB3-1</strain>
    </source>
</reference>
<dbReference type="InterPro" id="IPR007374">
    <property type="entry name" value="ASCH_domain"/>
</dbReference>
<feature type="domain" description="ASCH" evidence="1">
    <location>
        <begin position="28"/>
        <end position="150"/>
    </location>
</feature>
<proteinExistence type="predicted"/>
<protein>
    <submittedName>
        <fullName evidence="2">ASCH domain-containing protein</fullName>
    </submittedName>
</protein>
<dbReference type="SMART" id="SM01022">
    <property type="entry name" value="ASCH"/>
    <property type="match status" value="1"/>
</dbReference>
<keyword evidence="3" id="KW-1185">Reference proteome</keyword>
<comment type="caution">
    <text evidence="2">The sequence shown here is derived from an EMBL/GenBank/DDBJ whole genome shotgun (WGS) entry which is preliminary data.</text>
</comment>
<dbReference type="InterPro" id="IPR015947">
    <property type="entry name" value="PUA-like_sf"/>
</dbReference>
<organism evidence="2 3">
    <name type="scientific">Sporolactobacillus mangiferae</name>
    <dbReference type="NCBI Taxonomy" id="2940498"/>
    <lineage>
        <taxon>Bacteria</taxon>
        <taxon>Bacillati</taxon>
        <taxon>Bacillota</taxon>
        <taxon>Bacilli</taxon>
        <taxon>Bacillales</taxon>
        <taxon>Sporolactobacillaceae</taxon>
        <taxon>Sporolactobacillus</taxon>
    </lineage>
</organism>
<name>A0ABT0MAS8_9BACL</name>
<evidence type="ECO:0000259" key="1">
    <source>
        <dbReference type="SMART" id="SM01022"/>
    </source>
</evidence>
<accession>A0ABT0MAS8</accession>
<dbReference type="PANTHER" id="PTHR39203">
    <property type="entry name" value="CYTOPLASMIC PROTEIN-RELATED"/>
    <property type="match status" value="1"/>
</dbReference>
<dbReference type="CDD" id="cd06553">
    <property type="entry name" value="ASCH_Ef3133_like"/>
    <property type="match status" value="1"/>
</dbReference>
<dbReference type="RefSeq" id="WP_249101042.1">
    <property type="nucleotide sequence ID" value="NZ_JAMAST010000008.1"/>
</dbReference>
<dbReference type="PANTHER" id="PTHR39203:SF1">
    <property type="entry name" value="CYTOPLASMIC PROTEIN"/>
    <property type="match status" value="1"/>
</dbReference>
<sequence length="153" mass="17415">MANDEAIKKFWNDFKMKHSLAQDDYQAWSFGYTAETANELADLVVQGIKTATASAYELYEKDEPLPQVGEYNIILDGSGLPVAVTKTVVVEIIPFNAVSWEHAYHEGEGDRSLAYWREVHEDFFKREYAEAGLNFDQTIPCVCEVFEVVYTSK</sequence>
<dbReference type="Gene3D" id="3.10.400.10">
    <property type="entry name" value="Sulfate adenylyltransferase"/>
    <property type="match status" value="1"/>
</dbReference>
<dbReference type="Pfam" id="PF04266">
    <property type="entry name" value="ASCH"/>
    <property type="match status" value="1"/>
</dbReference>
<evidence type="ECO:0000313" key="3">
    <source>
        <dbReference type="Proteomes" id="UP001203004"/>
    </source>
</evidence>
<dbReference type="InterPro" id="IPR009326">
    <property type="entry name" value="DUF984"/>
</dbReference>
<gene>
    <name evidence="2" type="ORF">M3N64_08470</name>
</gene>
<dbReference type="PIRSF" id="PIRSF021320">
    <property type="entry name" value="DUF984"/>
    <property type="match status" value="1"/>
</dbReference>